<dbReference type="InterPro" id="IPR050401">
    <property type="entry name" value="Cyclic_nucleotide_synthase"/>
</dbReference>
<evidence type="ECO:0000256" key="5">
    <source>
        <dbReference type="ARBA" id="ARBA00023136"/>
    </source>
</evidence>
<protein>
    <recommendedName>
        <fullName evidence="8">Guanylate cyclase domain-containing protein</fullName>
    </recommendedName>
</protein>
<dbReference type="PROSITE" id="PS50125">
    <property type="entry name" value="GUANYLATE_CYCLASE_2"/>
    <property type="match status" value="1"/>
</dbReference>
<dbReference type="Gene3D" id="3.30.70.1230">
    <property type="entry name" value="Nucleotide cyclase"/>
    <property type="match status" value="1"/>
</dbReference>
<evidence type="ECO:0000256" key="7">
    <source>
        <dbReference type="SAM" id="MobiDB-lite"/>
    </source>
</evidence>
<dbReference type="STRING" id="2903.R1G0M0"/>
<reference evidence="9" key="2">
    <citation type="submission" date="2024-10" db="UniProtKB">
        <authorList>
            <consortium name="EnsemblProtists"/>
        </authorList>
    </citation>
    <scope>IDENTIFICATION</scope>
</reference>
<dbReference type="PANTHER" id="PTHR11920">
    <property type="entry name" value="GUANYLYL CYCLASE"/>
    <property type="match status" value="1"/>
</dbReference>
<keyword evidence="4" id="KW-1133">Transmembrane helix</keyword>
<dbReference type="InterPro" id="IPR001054">
    <property type="entry name" value="A/G_cyclase"/>
</dbReference>
<dbReference type="InterPro" id="IPR029787">
    <property type="entry name" value="Nucleotide_cyclase"/>
</dbReference>
<evidence type="ECO:0000313" key="10">
    <source>
        <dbReference type="Proteomes" id="UP000013827"/>
    </source>
</evidence>
<evidence type="ECO:0000259" key="8">
    <source>
        <dbReference type="PROSITE" id="PS50125"/>
    </source>
</evidence>
<dbReference type="GeneID" id="17284635"/>
<proteinExistence type="predicted"/>
<dbReference type="GO" id="GO:0016020">
    <property type="term" value="C:membrane"/>
    <property type="evidence" value="ECO:0007669"/>
    <property type="project" value="UniProtKB-SubCell"/>
</dbReference>
<dbReference type="eggNOG" id="KOG1023">
    <property type="taxonomic scope" value="Eukaryota"/>
</dbReference>
<dbReference type="KEGG" id="ehx:EMIHUDRAFT_439857"/>
<evidence type="ECO:0000313" key="9">
    <source>
        <dbReference type="EnsemblProtists" id="EOD39364"/>
    </source>
</evidence>
<evidence type="ECO:0000256" key="2">
    <source>
        <dbReference type="ARBA" id="ARBA00022692"/>
    </source>
</evidence>
<dbReference type="HOGENOM" id="CLU_056854_0_0_1"/>
<keyword evidence="6" id="KW-0456">Lyase</keyword>
<evidence type="ECO:0000256" key="6">
    <source>
        <dbReference type="ARBA" id="ARBA00023239"/>
    </source>
</evidence>
<dbReference type="SUPFAM" id="SSF55073">
    <property type="entry name" value="Nucleotide cyclase"/>
    <property type="match status" value="1"/>
</dbReference>
<dbReference type="SMART" id="SM00044">
    <property type="entry name" value="CYCc"/>
    <property type="match status" value="1"/>
</dbReference>
<feature type="region of interest" description="Disordered" evidence="7">
    <location>
        <begin position="117"/>
        <end position="167"/>
    </location>
</feature>
<dbReference type="RefSeq" id="XP_005791793.1">
    <property type="nucleotide sequence ID" value="XM_005791736.1"/>
</dbReference>
<dbReference type="GO" id="GO:0009190">
    <property type="term" value="P:cyclic nucleotide biosynthetic process"/>
    <property type="evidence" value="ECO:0007669"/>
    <property type="project" value="InterPro"/>
</dbReference>
<dbReference type="GO" id="GO:0000166">
    <property type="term" value="F:nucleotide binding"/>
    <property type="evidence" value="ECO:0007669"/>
    <property type="project" value="UniProtKB-KW"/>
</dbReference>
<dbReference type="Proteomes" id="UP000013827">
    <property type="component" value="Unassembled WGS sequence"/>
</dbReference>
<keyword evidence="3" id="KW-0547">Nucleotide-binding</keyword>
<evidence type="ECO:0000256" key="4">
    <source>
        <dbReference type="ARBA" id="ARBA00022989"/>
    </source>
</evidence>
<sequence>MSVKRVDAFWGEELGGKGALATSLEAAVGYELLRCVAMLCAAHTVGVLHHFHHARGMWRPLLLQARQKALMPCMEEETATCDRLLKSILPPHLVRSLGSLTSSKALAATALAAARRRRTTGAARAPFRRAPTGTPPRGGPRPAAAPAVAVAGTSRSGGASGAHQQGRVWHRAAFREAGRLRSTGAAAARAVGGELQRVRIPLRQGRRAVGATERRNGRAPVRKTANEQYLVAAGLPDPTRLPDPHDRAAAAARVLAAPTPPRHTVSGGDRLSCLRRAGAQAGFGFAIIRPQLRAEAPRAPQLTVQVGIDFGSAIAGVIGHKTYQYDLCGDAVNTAARMCSGSEPGRVHVSQEAYRCLRGRFGAKSRGPRYYKGKGEMYTYFLENAPGALPEEATPAPADAAEAIY</sequence>
<reference evidence="10" key="1">
    <citation type="journal article" date="2013" name="Nature">
        <title>Pan genome of the phytoplankton Emiliania underpins its global distribution.</title>
        <authorList>
            <person name="Read B.A."/>
            <person name="Kegel J."/>
            <person name="Klute M.J."/>
            <person name="Kuo A."/>
            <person name="Lefebvre S.C."/>
            <person name="Maumus F."/>
            <person name="Mayer C."/>
            <person name="Miller J."/>
            <person name="Monier A."/>
            <person name="Salamov A."/>
            <person name="Young J."/>
            <person name="Aguilar M."/>
            <person name="Claverie J.M."/>
            <person name="Frickenhaus S."/>
            <person name="Gonzalez K."/>
            <person name="Herman E.K."/>
            <person name="Lin Y.C."/>
            <person name="Napier J."/>
            <person name="Ogata H."/>
            <person name="Sarno A.F."/>
            <person name="Shmutz J."/>
            <person name="Schroeder D."/>
            <person name="de Vargas C."/>
            <person name="Verret F."/>
            <person name="von Dassow P."/>
            <person name="Valentin K."/>
            <person name="Van de Peer Y."/>
            <person name="Wheeler G."/>
            <person name="Dacks J.B."/>
            <person name="Delwiche C.F."/>
            <person name="Dyhrman S.T."/>
            <person name="Glockner G."/>
            <person name="John U."/>
            <person name="Richards T."/>
            <person name="Worden A.Z."/>
            <person name="Zhang X."/>
            <person name="Grigoriev I.V."/>
            <person name="Allen A.E."/>
            <person name="Bidle K."/>
            <person name="Borodovsky M."/>
            <person name="Bowler C."/>
            <person name="Brownlee C."/>
            <person name="Cock J.M."/>
            <person name="Elias M."/>
            <person name="Gladyshev V.N."/>
            <person name="Groth M."/>
            <person name="Guda C."/>
            <person name="Hadaegh A."/>
            <person name="Iglesias-Rodriguez M.D."/>
            <person name="Jenkins J."/>
            <person name="Jones B.M."/>
            <person name="Lawson T."/>
            <person name="Leese F."/>
            <person name="Lindquist E."/>
            <person name="Lobanov A."/>
            <person name="Lomsadze A."/>
            <person name="Malik S.B."/>
            <person name="Marsh M.E."/>
            <person name="Mackinder L."/>
            <person name="Mock T."/>
            <person name="Mueller-Roeber B."/>
            <person name="Pagarete A."/>
            <person name="Parker M."/>
            <person name="Probert I."/>
            <person name="Quesneville H."/>
            <person name="Raines C."/>
            <person name="Rensing S.A."/>
            <person name="Riano-Pachon D.M."/>
            <person name="Richier S."/>
            <person name="Rokitta S."/>
            <person name="Shiraiwa Y."/>
            <person name="Soanes D.M."/>
            <person name="van der Giezen M."/>
            <person name="Wahlund T.M."/>
            <person name="Williams B."/>
            <person name="Wilson W."/>
            <person name="Wolfe G."/>
            <person name="Wurch L.L."/>
        </authorList>
    </citation>
    <scope>NUCLEOTIDE SEQUENCE</scope>
</reference>
<dbReference type="AlphaFoldDB" id="A0A0D3KUC9"/>
<dbReference type="Pfam" id="PF00211">
    <property type="entry name" value="Guanylate_cyc"/>
    <property type="match status" value="1"/>
</dbReference>
<feature type="compositionally biased region" description="Low complexity" evidence="7">
    <location>
        <begin position="120"/>
        <end position="132"/>
    </location>
</feature>
<keyword evidence="10" id="KW-1185">Reference proteome</keyword>
<keyword evidence="2" id="KW-0812">Transmembrane</keyword>
<keyword evidence="5" id="KW-0472">Membrane</keyword>
<dbReference type="GO" id="GO:0035556">
    <property type="term" value="P:intracellular signal transduction"/>
    <property type="evidence" value="ECO:0007669"/>
    <property type="project" value="InterPro"/>
</dbReference>
<feature type="compositionally biased region" description="Low complexity" evidence="7">
    <location>
        <begin position="140"/>
        <end position="157"/>
    </location>
</feature>
<dbReference type="CDD" id="cd07302">
    <property type="entry name" value="CHD"/>
    <property type="match status" value="1"/>
</dbReference>
<dbReference type="GO" id="GO:0016829">
    <property type="term" value="F:lyase activity"/>
    <property type="evidence" value="ECO:0007669"/>
    <property type="project" value="UniProtKB-KW"/>
</dbReference>
<comment type="subcellular location">
    <subcellularLocation>
        <location evidence="1">Membrane</location>
    </subcellularLocation>
</comment>
<dbReference type="PANTHER" id="PTHR11920:SF335">
    <property type="entry name" value="GUANYLATE CYCLASE"/>
    <property type="match status" value="1"/>
</dbReference>
<dbReference type="EnsemblProtists" id="EOD39364">
    <property type="protein sequence ID" value="EOD39364"/>
    <property type="gene ID" value="EMIHUDRAFT_439857"/>
</dbReference>
<accession>A0A0D3KUC9</accession>
<dbReference type="PaxDb" id="2903-EOD39364"/>
<evidence type="ECO:0000256" key="3">
    <source>
        <dbReference type="ARBA" id="ARBA00022741"/>
    </source>
</evidence>
<name>A0A0D3KUC9_EMIH1</name>
<feature type="domain" description="Guanylate cyclase" evidence="8">
    <location>
        <begin position="302"/>
        <end position="339"/>
    </location>
</feature>
<organism evidence="9 10">
    <name type="scientific">Emiliania huxleyi (strain CCMP1516)</name>
    <dbReference type="NCBI Taxonomy" id="280463"/>
    <lineage>
        <taxon>Eukaryota</taxon>
        <taxon>Haptista</taxon>
        <taxon>Haptophyta</taxon>
        <taxon>Prymnesiophyceae</taxon>
        <taxon>Isochrysidales</taxon>
        <taxon>Noelaerhabdaceae</taxon>
        <taxon>Emiliania</taxon>
    </lineage>
</organism>
<evidence type="ECO:0000256" key="1">
    <source>
        <dbReference type="ARBA" id="ARBA00004370"/>
    </source>
</evidence>